<accession>A0A6N6MJL5</accession>
<dbReference type="Proteomes" id="UP000441523">
    <property type="component" value="Unassembled WGS sequence"/>
</dbReference>
<keyword evidence="2" id="KW-1185">Reference proteome</keyword>
<gene>
    <name evidence="1" type="ORF">F6X51_25715</name>
</gene>
<dbReference type="RefSeq" id="WP_150966713.1">
    <property type="nucleotide sequence ID" value="NZ_VZZJ01000041.1"/>
</dbReference>
<evidence type="ECO:0000313" key="2">
    <source>
        <dbReference type="Proteomes" id="UP000441523"/>
    </source>
</evidence>
<reference evidence="1 2" key="1">
    <citation type="submission" date="2019-09" db="EMBL/GenBank/DDBJ databases">
        <title>YIM 132548 draft genome.</title>
        <authorList>
            <person name="Jiang L."/>
        </authorList>
    </citation>
    <scope>NUCLEOTIDE SEQUENCE [LARGE SCALE GENOMIC DNA]</scope>
    <source>
        <strain evidence="1 2">YIM 132548</strain>
    </source>
</reference>
<sequence length="71" mass="7854">MIRKLIPSLRAAKAEGDIPHPDGAAEMRLRDVVGEFPPMHPLLPPAPENDDLSQATYELVEHDLRAAGFLR</sequence>
<comment type="caution">
    <text evidence="1">The sequence shown here is derived from an EMBL/GenBank/DDBJ whole genome shotgun (WGS) entry which is preliminary data.</text>
</comment>
<name>A0A6N6MJL5_9HYPH</name>
<proteinExistence type="predicted"/>
<evidence type="ECO:0000313" key="1">
    <source>
        <dbReference type="EMBL" id="KAB1069274.1"/>
    </source>
</evidence>
<dbReference type="AlphaFoldDB" id="A0A6N6MJL5"/>
<dbReference type="EMBL" id="VZZJ01000041">
    <property type="protein sequence ID" value="KAB1069274.1"/>
    <property type="molecule type" value="Genomic_DNA"/>
</dbReference>
<protein>
    <submittedName>
        <fullName evidence="1">Uncharacterized protein</fullName>
    </submittedName>
</protein>
<organism evidence="1 2">
    <name type="scientific">Methylobacterium planeticum</name>
    <dbReference type="NCBI Taxonomy" id="2615211"/>
    <lineage>
        <taxon>Bacteria</taxon>
        <taxon>Pseudomonadati</taxon>
        <taxon>Pseudomonadota</taxon>
        <taxon>Alphaproteobacteria</taxon>
        <taxon>Hyphomicrobiales</taxon>
        <taxon>Methylobacteriaceae</taxon>
        <taxon>Methylobacterium</taxon>
    </lineage>
</organism>